<sequence>MGCDQTATIRMFLVLALLIITLANCEARDHKLPSDLKSTFEEINEEYNTHMKWDADLADKAAKEALTPYHEGAYLKIRGQKEFSKKDESTLADRLHLILKNPFKRMGNRVSWINKMFTTSQQSNTADEKLSRAYVELASGNG</sequence>
<reference evidence="4" key="1">
    <citation type="submission" date="2017-02" db="UniProtKB">
        <authorList>
            <consortium name="WormBaseParasite"/>
        </authorList>
    </citation>
    <scope>IDENTIFICATION</scope>
</reference>
<gene>
    <name evidence="2" type="ORF">HPLM_LOCUS6956</name>
</gene>
<dbReference type="AlphaFoldDB" id="A0A0N4W9I8"/>
<proteinExistence type="predicted"/>
<feature type="signal peptide" evidence="1">
    <location>
        <begin position="1"/>
        <end position="27"/>
    </location>
</feature>
<protein>
    <submittedName>
        <fullName evidence="2 4">Uncharacterized protein</fullName>
    </submittedName>
</protein>
<keyword evidence="3" id="KW-1185">Reference proteome</keyword>
<dbReference type="WBParaSite" id="HPLM_0000696401-mRNA-1">
    <property type="protein sequence ID" value="HPLM_0000696401-mRNA-1"/>
    <property type="gene ID" value="HPLM_0000696401"/>
</dbReference>
<evidence type="ECO:0000313" key="3">
    <source>
        <dbReference type="Proteomes" id="UP000268014"/>
    </source>
</evidence>
<reference evidence="2 3" key="2">
    <citation type="submission" date="2018-11" db="EMBL/GenBank/DDBJ databases">
        <authorList>
            <consortium name="Pathogen Informatics"/>
        </authorList>
    </citation>
    <scope>NUCLEOTIDE SEQUENCE [LARGE SCALE GENOMIC DNA]</scope>
    <source>
        <strain evidence="2 3">MHpl1</strain>
    </source>
</reference>
<feature type="chain" id="PRO_5043123514" evidence="1">
    <location>
        <begin position="28"/>
        <end position="142"/>
    </location>
</feature>
<accession>A0A0N4W9I8</accession>
<evidence type="ECO:0000313" key="4">
    <source>
        <dbReference type="WBParaSite" id="HPLM_0000696401-mRNA-1"/>
    </source>
</evidence>
<dbReference type="OMA" id="NTHMKWD"/>
<dbReference type="Proteomes" id="UP000268014">
    <property type="component" value="Unassembled WGS sequence"/>
</dbReference>
<dbReference type="EMBL" id="UZAF01016575">
    <property type="protein sequence ID" value="VDO30515.1"/>
    <property type="molecule type" value="Genomic_DNA"/>
</dbReference>
<evidence type="ECO:0000256" key="1">
    <source>
        <dbReference type="SAM" id="SignalP"/>
    </source>
</evidence>
<dbReference type="OrthoDB" id="10369733at2759"/>
<evidence type="ECO:0000313" key="2">
    <source>
        <dbReference type="EMBL" id="VDO30515.1"/>
    </source>
</evidence>
<organism evidence="4">
    <name type="scientific">Haemonchus placei</name>
    <name type="common">Barber's pole worm</name>
    <dbReference type="NCBI Taxonomy" id="6290"/>
    <lineage>
        <taxon>Eukaryota</taxon>
        <taxon>Metazoa</taxon>
        <taxon>Ecdysozoa</taxon>
        <taxon>Nematoda</taxon>
        <taxon>Chromadorea</taxon>
        <taxon>Rhabditida</taxon>
        <taxon>Rhabditina</taxon>
        <taxon>Rhabditomorpha</taxon>
        <taxon>Strongyloidea</taxon>
        <taxon>Trichostrongylidae</taxon>
        <taxon>Haemonchus</taxon>
    </lineage>
</organism>
<keyword evidence="1" id="KW-0732">Signal</keyword>
<name>A0A0N4W9I8_HAEPC</name>